<dbReference type="PROSITE" id="PS51819">
    <property type="entry name" value="VOC"/>
    <property type="match status" value="1"/>
</dbReference>
<sequence length="235" mass="24576">MSAADEGPAGAACWIDLGTPDPTPTVRFYEALFGWNVASPDSDGYRLATLEDHLVAAFGPAADPGAPYWTVYLHTDDAHTTARRIVDAGGSIVTAPAKVGDSGVAATAQDPNGATFALWQPTGHRGSWVSKRPGTLAGFELTVDDAAGIKRFWNAATGWTLDDSGSINCQGAVVGTWRPSALNVESTFSSPWLINLRAGNVSERMAHAITLGAIAIDPDRGILLDPAGTAFRLVT</sequence>
<organism evidence="2 3">
    <name type="scientific">Mycolicibacterium fluoranthenivorans</name>
    <dbReference type="NCBI Taxonomy" id="258505"/>
    <lineage>
        <taxon>Bacteria</taxon>
        <taxon>Bacillati</taxon>
        <taxon>Actinomycetota</taxon>
        <taxon>Actinomycetes</taxon>
        <taxon>Mycobacteriales</taxon>
        <taxon>Mycobacteriaceae</taxon>
        <taxon>Mycolicibacterium</taxon>
    </lineage>
</organism>
<dbReference type="GO" id="GO:0051213">
    <property type="term" value="F:dioxygenase activity"/>
    <property type="evidence" value="ECO:0007669"/>
    <property type="project" value="UniProtKB-KW"/>
</dbReference>
<dbReference type="Pfam" id="PF18029">
    <property type="entry name" value="Glyoxalase_6"/>
    <property type="match status" value="2"/>
</dbReference>
<reference evidence="3" key="1">
    <citation type="submission" date="2016-10" db="EMBL/GenBank/DDBJ databases">
        <authorList>
            <person name="Varghese N."/>
            <person name="Submissions S."/>
        </authorList>
    </citation>
    <scope>NUCLEOTIDE SEQUENCE [LARGE SCALE GENOMIC DNA]</scope>
    <source>
        <strain evidence="3">UNC267MFSha1.1M11</strain>
    </source>
</reference>
<gene>
    <name evidence="2" type="ORF">SAMN02799620_06239</name>
</gene>
<name>A0A1G4X230_9MYCO</name>
<dbReference type="PANTHER" id="PTHR33993:SF14">
    <property type="entry name" value="GB|AAF24581.1"/>
    <property type="match status" value="1"/>
</dbReference>
<protein>
    <submittedName>
        <fullName evidence="2">Glyoxalase/Bleomycin resistance protein/Dioxygenase superfamily protein</fullName>
    </submittedName>
</protein>
<evidence type="ECO:0000313" key="2">
    <source>
        <dbReference type="EMBL" id="SCX34172.1"/>
    </source>
</evidence>
<dbReference type="CDD" id="cd07247">
    <property type="entry name" value="SgaA_N_like"/>
    <property type="match status" value="1"/>
</dbReference>
<evidence type="ECO:0000259" key="1">
    <source>
        <dbReference type="PROSITE" id="PS51819"/>
    </source>
</evidence>
<feature type="domain" description="VOC" evidence="1">
    <location>
        <begin position="11"/>
        <end position="121"/>
    </location>
</feature>
<dbReference type="Proteomes" id="UP000199707">
    <property type="component" value="Unassembled WGS sequence"/>
</dbReference>
<evidence type="ECO:0000313" key="3">
    <source>
        <dbReference type="Proteomes" id="UP000199707"/>
    </source>
</evidence>
<dbReference type="InterPro" id="IPR029068">
    <property type="entry name" value="Glyas_Bleomycin-R_OHBP_Dase"/>
</dbReference>
<accession>A0A1G4X230</accession>
<keyword evidence="2" id="KW-0223">Dioxygenase</keyword>
<dbReference type="AlphaFoldDB" id="A0A1G4X230"/>
<dbReference type="SUPFAM" id="SSF54593">
    <property type="entry name" value="Glyoxalase/Bleomycin resistance protein/Dihydroxybiphenyl dioxygenase"/>
    <property type="match status" value="1"/>
</dbReference>
<dbReference type="RefSeq" id="WP_090364689.1">
    <property type="nucleotide sequence ID" value="NZ_FMUB01000022.1"/>
</dbReference>
<dbReference type="InterPro" id="IPR052164">
    <property type="entry name" value="Anthracycline_SecMetBiosynth"/>
</dbReference>
<keyword evidence="2" id="KW-0560">Oxidoreductase</keyword>
<dbReference type="InterPro" id="IPR037523">
    <property type="entry name" value="VOC_core"/>
</dbReference>
<dbReference type="Gene3D" id="3.10.180.10">
    <property type="entry name" value="2,3-Dihydroxybiphenyl 1,2-Dioxygenase, domain 1"/>
    <property type="match status" value="2"/>
</dbReference>
<dbReference type="EMBL" id="FMUB01000022">
    <property type="protein sequence ID" value="SCX34172.1"/>
    <property type="molecule type" value="Genomic_DNA"/>
</dbReference>
<proteinExistence type="predicted"/>
<dbReference type="InterPro" id="IPR041581">
    <property type="entry name" value="Glyoxalase_6"/>
</dbReference>
<dbReference type="STRING" id="1502745.SAMN02799620_06239"/>
<dbReference type="PANTHER" id="PTHR33993">
    <property type="entry name" value="GLYOXALASE-RELATED"/>
    <property type="match status" value="1"/>
</dbReference>